<dbReference type="EMBL" id="CM023476">
    <property type="protein sequence ID" value="KAH7942289.1"/>
    <property type="molecule type" value="Genomic_DNA"/>
</dbReference>
<organism evidence="1 2">
    <name type="scientific">Dermacentor silvarum</name>
    <name type="common">Tick</name>
    <dbReference type="NCBI Taxonomy" id="543639"/>
    <lineage>
        <taxon>Eukaryota</taxon>
        <taxon>Metazoa</taxon>
        <taxon>Ecdysozoa</taxon>
        <taxon>Arthropoda</taxon>
        <taxon>Chelicerata</taxon>
        <taxon>Arachnida</taxon>
        <taxon>Acari</taxon>
        <taxon>Parasitiformes</taxon>
        <taxon>Ixodida</taxon>
        <taxon>Ixodoidea</taxon>
        <taxon>Ixodidae</taxon>
        <taxon>Rhipicephalinae</taxon>
        <taxon>Dermacentor</taxon>
    </lineage>
</organism>
<comment type="caution">
    <text evidence="1">The sequence shown here is derived from an EMBL/GenBank/DDBJ whole genome shotgun (WGS) entry which is preliminary data.</text>
</comment>
<evidence type="ECO:0000313" key="2">
    <source>
        <dbReference type="Proteomes" id="UP000821865"/>
    </source>
</evidence>
<dbReference type="Proteomes" id="UP000821865">
    <property type="component" value="Chromosome 7"/>
</dbReference>
<reference evidence="1" key="1">
    <citation type="submission" date="2020-05" db="EMBL/GenBank/DDBJ databases">
        <title>Large-scale comparative analyses of tick genomes elucidate their genetic diversity and vector capacities.</title>
        <authorList>
            <person name="Jia N."/>
            <person name="Wang J."/>
            <person name="Shi W."/>
            <person name="Du L."/>
            <person name="Sun Y."/>
            <person name="Zhan W."/>
            <person name="Jiang J."/>
            <person name="Wang Q."/>
            <person name="Zhang B."/>
            <person name="Ji P."/>
            <person name="Sakyi L.B."/>
            <person name="Cui X."/>
            <person name="Yuan T."/>
            <person name="Jiang B."/>
            <person name="Yang W."/>
            <person name="Lam T.T.-Y."/>
            <person name="Chang Q."/>
            <person name="Ding S."/>
            <person name="Wang X."/>
            <person name="Zhu J."/>
            <person name="Ruan X."/>
            <person name="Zhao L."/>
            <person name="Wei J."/>
            <person name="Que T."/>
            <person name="Du C."/>
            <person name="Cheng J."/>
            <person name="Dai P."/>
            <person name="Han X."/>
            <person name="Huang E."/>
            <person name="Gao Y."/>
            <person name="Liu J."/>
            <person name="Shao H."/>
            <person name="Ye R."/>
            <person name="Li L."/>
            <person name="Wei W."/>
            <person name="Wang X."/>
            <person name="Wang C."/>
            <person name="Yang T."/>
            <person name="Huo Q."/>
            <person name="Li W."/>
            <person name="Guo W."/>
            <person name="Chen H."/>
            <person name="Zhou L."/>
            <person name="Ni X."/>
            <person name="Tian J."/>
            <person name="Zhou Y."/>
            <person name="Sheng Y."/>
            <person name="Liu T."/>
            <person name="Pan Y."/>
            <person name="Xia L."/>
            <person name="Li J."/>
            <person name="Zhao F."/>
            <person name="Cao W."/>
        </authorList>
    </citation>
    <scope>NUCLEOTIDE SEQUENCE</scope>
    <source>
        <strain evidence="1">Dsil-2018</strain>
    </source>
</reference>
<gene>
    <name evidence="1" type="ORF">HPB49_022670</name>
</gene>
<sequence>MELASPDAAQAGAASARGDGCTRNGLAKMPANERTFPVFLKEFAPLTHLLSQIPQQAQRGLSKIDVKLTCLDVIAEYIAIGSNVGVVFLFDRTKNTVTRLKCAEMLDAITSISLVSSVDFMLGVGCQSGLCVAYQIPMTGKQSKMEKYIIQDVHRAPVTCVCWSPNAMKFYSGDARGCVTCTEIDYEQHLCRSKEVHKEEHPVIQLDYVPQSLLISTTKRTVICHCTKESTKVVQLGNHERKSNSNFGACFAPPQSYGERQVTVWACRPGMRLWKGTPDGVVLETLLLRDSLKQEYFRPQMLSLPKESYLEKLPDSQFGLLKPYRKRLLLTWSSETFFVVDPAVRSFVVVCPGFVNITDIAICEEEIFVLQAKRHIVRLAGHPEDIWDHPEDNETLLPDMTAIKNTIVTPLAEITALLRDTRLPDPQVLQIFKNKNGSAVLDWFRQKAPRPHGSDSGGSSPGGTARRGSTASGNSRVTETALDSEQASVETAATPPGEALSYAHRSRSFESMHFPNESEGEDDIVFTARKRKSKPGSSTSAAQSTPTLVLPTSSDERPSPVPTYDEVFASPSGTSPLGQSMLNKENKKSECPPPYSASENELVSHILSRYGQLKQRQRHDESDASQPLDIPVGSSSTLAPSDALNLSPSPASVSSGAAETGLEASADVSAEDGANSNPDPEDMESSVPDVVFHGIVEPRFPRYDFHWAQVKGPGPVVSLAACNGYLCCVDSRDNVYYSRLMGREFTWRSGSRPMNRVALSPSGGVLWAIYKEKLYAARSPLSNEPLAMGWDEVAMNVVSVSVTEATAWYVTSSGDVFMCPDVMIQGKPVTFYGVSCLFKVQQVTCYDDVVWVLTTQDTLLARIGISPQVPQGTSWVDIPLPSKGSPACISLGYNSTGWLIDSEGSVFFKTNLKNSVPCGYNKEWWQVDLNEFVYQVSPPLAKMQKNLSSISHKVLSKGKWHLVAGKHGVWFCESMSSHLNSCRRNITGYIWEKAHVNLLHSGTKWTDIAAGGVFKDEGVVWGLQTGGQLAALSPRLRKWYTVGLPRGTSLSCIAPSPESLWVLTTNGDVMVRTGQTHHQPMGDTWIPLDTSQLGDVQLTHLSCSYETVWACDTKGTVYMRIGSLRPPAPRTLPPAWVPIESGYQEESPFISSVYVGPRNYMVWALDNRKHVYVREGIYPELHIGTSWVEVPGVQARQLCVSEKAVWALTPSGEIFRRFNICNTNFVGDYWKRIPGHAACLAVSVDDRLWAVAADGSALQLSTCELPSRINEMDTLGLSASAEKTDADMDGWELV</sequence>
<evidence type="ECO:0000313" key="1">
    <source>
        <dbReference type="EMBL" id="KAH7942289.1"/>
    </source>
</evidence>
<protein>
    <submittedName>
        <fullName evidence="1">Uncharacterized protein</fullName>
    </submittedName>
</protein>
<accession>A0ACB8CHT7</accession>
<name>A0ACB8CHT7_DERSI</name>
<keyword evidence="2" id="KW-1185">Reference proteome</keyword>
<proteinExistence type="predicted"/>